<protein>
    <submittedName>
        <fullName evidence="3">Type II toxin-antitoxin system Phd/YefM family antitoxin</fullName>
    </submittedName>
</protein>
<comment type="similarity">
    <text evidence="1">Belongs to the phD/YefM antitoxin family.</text>
</comment>
<dbReference type="InterPro" id="IPR036165">
    <property type="entry name" value="YefM-like_sf"/>
</dbReference>
<dbReference type="RefSeq" id="WP_213145499.1">
    <property type="nucleotide sequence ID" value="NZ_JAGYPE020000002.1"/>
</dbReference>
<sequence length="63" mass="6956">MSNSLTELLGPPYDQLMDAKVDKSPSEVVITNNDGETYYIISAEEYENGPKQQGYKIVVADGE</sequence>
<dbReference type="EMBL" id="JAGYPE020000002">
    <property type="protein sequence ID" value="MCH6264412.1"/>
    <property type="molecule type" value="Genomic_DNA"/>
</dbReference>
<dbReference type="Proteomes" id="UP000677265">
    <property type="component" value="Unassembled WGS sequence"/>
</dbReference>
<accession>A0A942T573</accession>
<reference evidence="2" key="1">
    <citation type="submission" date="2021-05" db="EMBL/GenBank/DDBJ databases">
        <title>Novel Bacillus species.</title>
        <authorList>
            <person name="Liu G."/>
        </authorList>
    </citation>
    <scope>NUCLEOTIDE SEQUENCE</scope>
    <source>
        <strain evidence="2 4">FJAT-50051</strain>
    </source>
</reference>
<proteinExistence type="inferred from homology"/>
<dbReference type="AlphaFoldDB" id="A0A942T573"/>
<evidence type="ECO:0000313" key="3">
    <source>
        <dbReference type="EMBL" id="MCH6264412.1"/>
    </source>
</evidence>
<evidence type="ECO:0000256" key="1">
    <source>
        <dbReference type="ARBA" id="ARBA00009981"/>
    </source>
</evidence>
<gene>
    <name evidence="3" type="ORF">KHB02_002560</name>
    <name evidence="2" type="ORF">KHB02_30190</name>
</gene>
<evidence type="ECO:0000313" key="4">
    <source>
        <dbReference type="Proteomes" id="UP000677265"/>
    </source>
</evidence>
<comment type="caution">
    <text evidence="2">The sequence shown here is derived from an EMBL/GenBank/DDBJ whole genome shotgun (WGS) entry which is preliminary data.</text>
</comment>
<keyword evidence="4" id="KW-1185">Reference proteome</keyword>
<dbReference type="SUPFAM" id="SSF143120">
    <property type="entry name" value="YefM-like"/>
    <property type="match status" value="1"/>
</dbReference>
<dbReference type="EMBL" id="JAGYPE010000006">
    <property type="protein sequence ID" value="MBS4185660.1"/>
    <property type="molecule type" value="Genomic_DNA"/>
</dbReference>
<name>A0A942T573_9BACI</name>
<organism evidence="2">
    <name type="scientific">Neobacillus citreus</name>
    <dbReference type="NCBI Taxonomy" id="2833578"/>
    <lineage>
        <taxon>Bacteria</taxon>
        <taxon>Bacillati</taxon>
        <taxon>Bacillota</taxon>
        <taxon>Bacilli</taxon>
        <taxon>Bacillales</taxon>
        <taxon>Bacillaceae</taxon>
        <taxon>Neobacillus</taxon>
    </lineage>
</organism>
<evidence type="ECO:0000313" key="2">
    <source>
        <dbReference type="EMBL" id="MBS4185660.1"/>
    </source>
</evidence>